<keyword evidence="1" id="KW-1133">Transmembrane helix</keyword>
<keyword evidence="1" id="KW-0812">Transmembrane</keyword>
<comment type="caution">
    <text evidence="2">The sequence shown here is derived from an EMBL/GenBank/DDBJ whole genome shotgun (WGS) entry which is preliminary data.</text>
</comment>
<dbReference type="Proteomes" id="UP000178486">
    <property type="component" value="Unassembled WGS sequence"/>
</dbReference>
<keyword evidence="1" id="KW-0472">Membrane</keyword>
<feature type="transmembrane region" description="Helical" evidence="1">
    <location>
        <begin position="12"/>
        <end position="30"/>
    </location>
</feature>
<evidence type="ECO:0000313" key="2">
    <source>
        <dbReference type="EMBL" id="OGK53161.1"/>
    </source>
</evidence>
<organism evidence="2 3">
    <name type="scientific">Candidatus Roizmanbacteria bacterium RIFCSPLOWO2_01_FULL_45_11</name>
    <dbReference type="NCBI Taxonomy" id="1802070"/>
    <lineage>
        <taxon>Bacteria</taxon>
        <taxon>Candidatus Roizmaniibacteriota</taxon>
    </lineage>
</organism>
<proteinExistence type="predicted"/>
<protein>
    <submittedName>
        <fullName evidence="2">Uncharacterized protein</fullName>
    </submittedName>
</protein>
<evidence type="ECO:0000313" key="3">
    <source>
        <dbReference type="Proteomes" id="UP000178486"/>
    </source>
</evidence>
<evidence type="ECO:0000256" key="1">
    <source>
        <dbReference type="SAM" id="Phobius"/>
    </source>
</evidence>
<gene>
    <name evidence="2" type="ORF">A3B56_02250</name>
</gene>
<dbReference type="EMBL" id="MGAU01000067">
    <property type="protein sequence ID" value="OGK53161.1"/>
    <property type="molecule type" value="Genomic_DNA"/>
</dbReference>
<name>A0A1F7JC37_9BACT</name>
<accession>A0A1F7JC37</accession>
<sequence>MITRILQFRHRLLYVVVAVVISAAIWRIGIFNKNKETVPFEQTSSVPPISPIVWNSIQGSQGIDMSYPPDFSAVQEGASTVISYEYVASSGARLRVTPSDDLFVDESSPVPVLFGPYHGYDITSSDAPKNTRRLALNVDGKTVWADMAVGEGEHQFAVLVYYQIMETMLARMTHSI</sequence>
<reference evidence="2 3" key="1">
    <citation type="journal article" date="2016" name="Nat. Commun.">
        <title>Thousands of microbial genomes shed light on interconnected biogeochemical processes in an aquifer system.</title>
        <authorList>
            <person name="Anantharaman K."/>
            <person name="Brown C.T."/>
            <person name="Hug L.A."/>
            <person name="Sharon I."/>
            <person name="Castelle C.J."/>
            <person name="Probst A.J."/>
            <person name="Thomas B.C."/>
            <person name="Singh A."/>
            <person name="Wilkins M.J."/>
            <person name="Karaoz U."/>
            <person name="Brodie E.L."/>
            <person name="Williams K.H."/>
            <person name="Hubbard S.S."/>
            <person name="Banfield J.F."/>
        </authorList>
    </citation>
    <scope>NUCLEOTIDE SEQUENCE [LARGE SCALE GENOMIC DNA]</scope>
</reference>
<dbReference type="AlphaFoldDB" id="A0A1F7JC37"/>